<dbReference type="InterPro" id="IPR018165">
    <property type="entry name" value="Ala-tRNA-synth_IIc_core"/>
</dbReference>
<dbReference type="PANTHER" id="PTHR43462">
    <property type="entry name" value="ALANYL-TRNA EDITING PROTEIN"/>
    <property type="match status" value="1"/>
</dbReference>
<dbReference type="GO" id="GO:0005524">
    <property type="term" value="F:ATP binding"/>
    <property type="evidence" value="ECO:0007669"/>
    <property type="project" value="InterPro"/>
</dbReference>
<organism evidence="5 6">
    <name type="scientific">Septoria linicola</name>
    <dbReference type="NCBI Taxonomy" id="215465"/>
    <lineage>
        <taxon>Eukaryota</taxon>
        <taxon>Fungi</taxon>
        <taxon>Dikarya</taxon>
        <taxon>Ascomycota</taxon>
        <taxon>Pezizomycotina</taxon>
        <taxon>Dothideomycetes</taxon>
        <taxon>Dothideomycetidae</taxon>
        <taxon>Mycosphaerellales</taxon>
        <taxon>Mycosphaerellaceae</taxon>
        <taxon>Septoria</taxon>
    </lineage>
</organism>
<dbReference type="SMART" id="SM00863">
    <property type="entry name" value="tRNA_SAD"/>
    <property type="match status" value="1"/>
</dbReference>
<evidence type="ECO:0000256" key="2">
    <source>
        <dbReference type="ARBA" id="ARBA00004496"/>
    </source>
</evidence>
<dbReference type="Pfam" id="PF07973">
    <property type="entry name" value="tRNA_SAD"/>
    <property type="match status" value="1"/>
</dbReference>
<dbReference type="Gene3D" id="3.30.980.10">
    <property type="entry name" value="Threonyl-trna Synthetase, Chain A, domain 2"/>
    <property type="match status" value="1"/>
</dbReference>
<proteinExistence type="inferred from homology"/>
<reference evidence="5" key="1">
    <citation type="submission" date="2022-06" db="EMBL/GenBank/DDBJ databases">
        <title>Complete genome sequences of two strains of the flax pathogen Septoria linicola.</title>
        <authorList>
            <person name="Lapalu N."/>
            <person name="Simon A."/>
            <person name="Demenou B."/>
            <person name="Paumier D."/>
            <person name="Guillot M.-P."/>
            <person name="Gout L."/>
            <person name="Valade R."/>
        </authorList>
    </citation>
    <scope>NUCLEOTIDE SEQUENCE</scope>
    <source>
        <strain evidence="5">SE15195</strain>
    </source>
</reference>
<evidence type="ECO:0000259" key="4">
    <source>
        <dbReference type="PROSITE" id="PS50860"/>
    </source>
</evidence>
<name>A0A9Q9EK38_9PEZI</name>
<dbReference type="PROSITE" id="PS50860">
    <property type="entry name" value="AA_TRNA_LIGASE_II_ALA"/>
    <property type="match status" value="1"/>
</dbReference>
<dbReference type="EMBL" id="CP099421">
    <property type="protein sequence ID" value="USW52847.1"/>
    <property type="molecule type" value="Genomic_DNA"/>
</dbReference>
<dbReference type="InterPro" id="IPR018164">
    <property type="entry name" value="Ala-tRNA-synth_IIc_N"/>
</dbReference>
<evidence type="ECO:0000313" key="6">
    <source>
        <dbReference type="Proteomes" id="UP001056384"/>
    </source>
</evidence>
<dbReference type="InterPro" id="IPR009000">
    <property type="entry name" value="Transl_B-barrel_sf"/>
</dbReference>
<dbReference type="AlphaFoldDB" id="A0A9Q9EK38"/>
<dbReference type="PANTHER" id="PTHR43462:SF2">
    <property type="entry name" value="THREONYL AND ALANYL TRNA SYNTHETASE SECOND ADDITIONAL DOMAIN-CONTAINING PROTEIN"/>
    <property type="match status" value="1"/>
</dbReference>
<gene>
    <name evidence="5" type="ORF">Slin15195_G061660</name>
</gene>
<evidence type="ECO:0000313" key="5">
    <source>
        <dbReference type="EMBL" id="USW52847.1"/>
    </source>
</evidence>
<comment type="subcellular location">
    <subcellularLocation>
        <location evidence="2">Cytoplasm</location>
    </subcellularLocation>
</comment>
<sequence length="283" mass="31177">MAAPNVSTTAATKLVYQYDESARTHLTRLHAVWRLSDLSQTESELFKAAVAAHDDISNCYVLQTEETIFYVQGGGQPFDTGYMTVNNTKVRIEAVRYDSHGQVLHLAHTSDEIAAHFSAGDMVEQHIDGERRDVNSRTHTAGHIVGLAVRRMVENHRDLDVTELKASHYPDACFVEFKGLIDGKYKAEIQAQASKYVNEALPIKLYWYRPDELSRTNVITAEGMPIVSGADGKVRVVDIIGAGAYPCGGTHVPDTSLVGSIVVRNIKRQKGNTKVSYAIEATS</sequence>
<comment type="cofactor">
    <cofactor evidence="1">
        <name>Zn(2+)</name>
        <dbReference type="ChEBI" id="CHEBI:29105"/>
    </cofactor>
</comment>
<dbReference type="Gene3D" id="2.40.30.130">
    <property type="match status" value="1"/>
</dbReference>
<dbReference type="GO" id="GO:0004813">
    <property type="term" value="F:alanine-tRNA ligase activity"/>
    <property type="evidence" value="ECO:0007669"/>
    <property type="project" value="InterPro"/>
</dbReference>
<dbReference type="SUPFAM" id="SSF50447">
    <property type="entry name" value="Translation proteins"/>
    <property type="match status" value="1"/>
</dbReference>
<dbReference type="InterPro" id="IPR018163">
    <property type="entry name" value="Thr/Ala-tRNA-synth_IIc_edit"/>
</dbReference>
<dbReference type="InterPro" id="IPR051335">
    <property type="entry name" value="Alanyl-tRNA_Editing_Enzymes"/>
</dbReference>
<dbReference type="InterPro" id="IPR012947">
    <property type="entry name" value="tRNA_SAD"/>
</dbReference>
<dbReference type="Proteomes" id="UP001056384">
    <property type="component" value="Chromosome 4"/>
</dbReference>
<feature type="domain" description="Alanyl-transfer RNA synthetases family profile" evidence="4">
    <location>
        <begin position="1"/>
        <end position="263"/>
    </location>
</feature>
<accession>A0A9Q9EK38</accession>
<dbReference type="GO" id="GO:0006419">
    <property type="term" value="P:alanyl-tRNA aminoacylation"/>
    <property type="evidence" value="ECO:0007669"/>
    <property type="project" value="InterPro"/>
</dbReference>
<dbReference type="GO" id="GO:0003676">
    <property type="term" value="F:nucleic acid binding"/>
    <property type="evidence" value="ECO:0007669"/>
    <property type="project" value="InterPro"/>
</dbReference>
<evidence type="ECO:0000256" key="1">
    <source>
        <dbReference type="ARBA" id="ARBA00001947"/>
    </source>
</evidence>
<evidence type="ECO:0000256" key="3">
    <source>
        <dbReference type="ARBA" id="ARBA00008429"/>
    </source>
</evidence>
<keyword evidence="6" id="KW-1185">Reference proteome</keyword>
<dbReference type="SUPFAM" id="SSF55186">
    <property type="entry name" value="ThrRS/AlaRS common domain"/>
    <property type="match status" value="1"/>
</dbReference>
<dbReference type="Pfam" id="PF01411">
    <property type="entry name" value="tRNA-synt_2c"/>
    <property type="match status" value="1"/>
</dbReference>
<protein>
    <submittedName>
        <fullName evidence="5">Translation protein, beta-barrel domain superfamily</fullName>
    </submittedName>
</protein>
<dbReference type="GO" id="GO:0005737">
    <property type="term" value="C:cytoplasm"/>
    <property type="evidence" value="ECO:0007669"/>
    <property type="project" value="UniProtKB-SubCell"/>
</dbReference>
<comment type="similarity">
    <text evidence="3">Belongs to the class-II aminoacyl-tRNA synthetase family. Alax-L subfamily.</text>
</comment>